<dbReference type="InterPro" id="IPR012136">
    <property type="entry name" value="NADH_DH_b"/>
</dbReference>
<evidence type="ECO:0000256" key="7">
    <source>
        <dbReference type="ARBA" id="ARBA00022519"/>
    </source>
</evidence>
<evidence type="ECO:0000256" key="6">
    <source>
        <dbReference type="ARBA" id="ARBA00022475"/>
    </source>
</evidence>
<comment type="catalytic activity">
    <reaction evidence="14 16">
        <text>NAD(+) + NADPH + H(+)(in) = NADH + NADP(+) + H(+)(out)</text>
        <dbReference type="Rhea" id="RHEA:47992"/>
        <dbReference type="ChEBI" id="CHEBI:15378"/>
        <dbReference type="ChEBI" id="CHEBI:57540"/>
        <dbReference type="ChEBI" id="CHEBI:57783"/>
        <dbReference type="ChEBI" id="CHEBI:57945"/>
        <dbReference type="ChEBI" id="CHEBI:58349"/>
        <dbReference type="EC" id="7.1.1.1"/>
    </reaction>
</comment>
<dbReference type="SUPFAM" id="SSF52467">
    <property type="entry name" value="DHS-like NAD/FAD-binding domain"/>
    <property type="match status" value="1"/>
</dbReference>
<dbReference type="GO" id="GO:0008750">
    <property type="term" value="F:proton-translocating NAD(P)+ transhydrogenase activity"/>
    <property type="evidence" value="ECO:0007669"/>
    <property type="project" value="UniProtKB-EC"/>
</dbReference>
<evidence type="ECO:0000256" key="8">
    <source>
        <dbReference type="ARBA" id="ARBA00022692"/>
    </source>
</evidence>
<evidence type="ECO:0000256" key="14">
    <source>
        <dbReference type="ARBA" id="ARBA00048202"/>
    </source>
</evidence>
<keyword evidence="8 17" id="KW-0812">Transmembrane</keyword>
<dbReference type="PANTHER" id="PTHR44758">
    <property type="entry name" value="NAD(P) TRANSHYDROGENASE SUBUNIT BETA"/>
    <property type="match status" value="1"/>
</dbReference>
<dbReference type="FunFam" id="3.40.50.1220:FF:000002">
    <property type="entry name" value="NAD(P) transhydrogenase subunit beta"/>
    <property type="match status" value="1"/>
</dbReference>
<name>A0A6N9T5B4_9HYPH</name>
<dbReference type="EMBL" id="JAAAMG010000009">
    <property type="protein sequence ID" value="NDW05256.1"/>
    <property type="molecule type" value="Genomic_DNA"/>
</dbReference>
<proteinExistence type="inferred from homology"/>
<evidence type="ECO:0000256" key="11">
    <source>
        <dbReference type="ARBA" id="ARBA00022989"/>
    </source>
</evidence>
<dbReference type="RefSeq" id="WP_163463514.1">
    <property type="nucleotide sequence ID" value="NZ_JAAAMG010000009.1"/>
</dbReference>
<dbReference type="PANTHER" id="PTHR44758:SF1">
    <property type="entry name" value="NAD(P) TRANSHYDROGENASE SUBUNIT BETA"/>
    <property type="match status" value="1"/>
</dbReference>
<keyword evidence="11 17" id="KW-1133">Transmembrane helix</keyword>
<feature type="transmembrane region" description="Helical" evidence="17">
    <location>
        <begin position="35"/>
        <end position="52"/>
    </location>
</feature>
<evidence type="ECO:0000256" key="5">
    <source>
        <dbReference type="ARBA" id="ARBA00014581"/>
    </source>
</evidence>
<protein>
    <recommendedName>
        <fullName evidence="5 16">NAD(P) transhydrogenase subunit beta</fullName>
        <ecNumber evidence="4 16">7.1.1.1</ecNumber>
    </recommendedName>
    <alternativeName>
        <fullName evidence="16">Nicotinamide nucleotide transhydrogenase subunit beta</fullName>
    </alternativeName>
</protein>
<evidence type="ECO:0000256" key="15">
    <source>
        <dbReference type="ARBA" id="ARBA00066047"/>
    </source>
</evidence>
<keyword evidence="12 16" id="KW-0520">NAD</keyword>
<keyword evidence="9 16" id="KW-0521">NADP</keyword>
<dbReference type="PIRSF" id="PIRSF000204">
    <property type="entry name" value="PNTB"/>
    <property type="match status" value="1"/>
</dbReference>
<keyword evidence="6 16" id="KW-1003">Cell membrane</keyword>
<dbReference type="GO" id="GO:0050661">
    <property type="term" value="F:NADP binding"/>
    <property type="evidence" value="ECO:0007669"/>
    <property type="project" value="InterPro"/>
</dbReference>
<evidence type="ECO:0000256" key="16">
    <source>
        <dbReference type="PIRNR" id="PIRNR000204"/>
    </source>
</evidence>
<organism evidence="19 20">
    <name type="scientific">Jiella pacifica</name>
    <dbReference type="NCBI Taxonomy" id="2696469"/>
    <lineage>
        <taxon>Bacteria</taxon>
        <taxon>Pseudomonadati</taxon>
        <taxon>Pseudomonadota</taxon>
        <taxon>Alphaproteobacteria</taxon>
        <taxon>Hyphomicrobiales</taxon>
        <taxon>Aurantimonadaceae</taxon>
        <taxon>Jiella</taxon>
    </lineage>
</organism>
<keyword evidence="20" id="KW-1185">Reference proteome</keyword>
<feature type="transmembrane region" description="Helical" evidence="17">
    <location>
        <begin position="6"/>
        <end position="23"/>
    </location>
</feature>
<dbReference type="AlphaFoldDB" id="A0A6N9T5B4"/>
<comment type="function">
    <text evidence="1 16">The transhydrogenation between NADH and NADP is coupled to respiration and ATP hydrolysis and functions as a proton pump across the membrane.</text>
</comment>
<evidence type="ECO:0000256" key="4">
    <source>
        <dbReference type="ARBA" id="ARBA00012943"/>
    </source>
</evidence>
<evidence type="ECO:0000259" key="18">
    <source>
        <dbReference type="Pfam" id="PF02233"/>
    </source>
</evidence>
<comment type="caution">
    <text evidence="19">The sequence shown here is derived from an EMBL/GenBank/DDBJ whole genome shotgun (WGS) entry which is preliminary data.</text>
</comment>
<feature type="domain" description="NADP transhydrogenase beta-like" evidence="18">
    <location>
        <begin position="8"/>
        <end position="462"/>
    </location>
</feature>
<evidence type="ECO:0000256" key="9">
    <source>
        <dbReference type="ARBA" id="ARBA00022857"/>
    </source>
</evidence>
<comment type="subunit">
    <text evidence="15">Complex of an alpha and a beta chain; in Rhodospirillum, the alpha chain seems to be made of two subunits.</text>
</comment>
<evidence type="ECO:0000256" key="10">
    <source>
        <dbReference type="ARBA" id="ARBA00022967"/>
    </source>
</evidence>
<accession>A0A6N9T5B4</accession>
<evidence type="ECO:0000256" key="12">
    <source>
        <dbReference type="ARBA" id="ARBA00023027"/>
    </source>
</evidence>
<evidence type="ECO:0000256" key="3">
    <source>
        <dbReference type="ARBA" id="ARBA00007919"/>
    </source>
</evidence>
<feature type="transmembrane region" description="Helical" evidence="17">
    <location>
        <begin position="58"/>
        <end position="77"/>
    </location>
</feature>
<feature type="transmembrane region" description="Helical" evidence="17">
    <location>
        <begin position="89"/>
        <end position="110"/>
    </location>
</feature>
<dbReference type="Pfam" id="PF02233">
    <property type="entry name" value="PNTB"/>
    <property type="match status" value="1"/>
</dbReference>
<sequence>MSESTAAFLYLVSGVLFILALRGLSHPTTSRQGNLMGMVGMAIAVLTTLFLAEPSFGGLLLIVVGIAIGGTAGAVIARRIAMTAMPQLVAAFHSLVGLAAVMVAAAALYAPESMGIGTVGAIHGQALVEMSIGVAIGAITFTGSIIAFLKLDGRMSGKPIMLPSRHAINIALAVLLVVLVVWFAISESHLVFWLIVLVSLALGVLLIVPIGGADMPVVVSMLNSYSGWAAAGIGFTLQNLALIITGALVGSSGAILSYIMCKGMNRSFVSVILGGFGGDSGPAGTQDLGDRTIKQGSAEDAAYLMANAAKVIIVPGYGMAVAQAQHALREMADKLKEAGVEVKYAIHPVAGRMPGHMNVLLAEANVPYDDVFELEDINSEFSQADVAFVIGANDVTNPAARDDKTSPIYGMPILNVDQAQTCLFVKRSLGSGYAGIDNTLFYKDNTMMLLADAKKMVEDIVKALDR</sequence>
<comment type="similarity">
    <text evidence="3 16">Belongs to the PNT beta subunit family.</text>
</comment>
<gene>
    <name evidence="19" type="ORF">GTK09_12550</name>
</gene>
<reference evidence="19 20" key="1">
    <citation type="submission" date="2020-01" db="EMBL/GenBank/DDBJ databases">
        <title>Jiella pacifica sp. nov.</title>
        <authorList>
            <person name="Xue Z."/>
            <person name="Zhu S."/>
            <person name="Chen J."/>
            <person name="Yang J."/>
        </authorList>
    </citation>
    <scope>NUCLEOTIDE SEQUENCE [LARGE SCALE GENOMIC DNA]</scope>
    <source>
        <strain evidence="19 20">40Bstr34</strain>
    </source>
</reference>
<feature type="transmembrane region" description="Helical" evidence="17">
    <location>
        <begin position="167"/>
        <end position="185"/>
    </location>
</feature>
<dbReference type="InterPro" id="IPR029035">
    <property type="entry name" value="DHS-like_NAD/FAD-binding_dom"/>
</dbReference>
<keyword evidence="13 16" id="KW-0472">Membrane</keyword>
<feature type="transmembrane region" description="Helical" evidence="17">
    <location>
        <begin position="130"/>
        <end position="151"/>
    </location>
</feature>
<keyword evidence="7 16" id="KW-0997">Cell inner membrane</keyword>
<dbReference type="Proteomes" id="UP000469011">
    <property type="component" value="Unassembled WGS sequence"/>
</dbReference>
<dbReference type="Gene3D" id="3.40.50.1220">
    <property type="entry name" value="TPP-binding domain"/>
    <property type="match status" value="1"/>
</dbReference>
<feature type="transmembrane region" description="Helical" evidence="17">
    <location>
        <begin position="191"/>
        <end position="210"/>
    </location>
</feature>
<evidence type="ECO:0000256" key="13">
    <source>
        <dbReference type="ARBA" id="ARBA00023136"/>
    </source>
</evidence>
<evidence type="ECO:0000256" key="2">
    <source>
        <dbReference type="ARBA" id="ARBA00004429"/>
    </source>
</evidence>
<dbReference type="GO" id="GO:0005886">
    <property type="term" value="C:plasma membrane"/>
    <property type="evidence" value="ECO:0007669"/>
    <property type="project" value="UniProtKB-SubCell"/>
</dbReference>
<dbReference type="EC" id="7.1.1.1" evidence="4 16"/>
<evidence type="ECO:0000313" key="19">
    <source>
        <dbReference type="EMBL" id="NDW05256.1"/>
    </source>
</evidence>
<keyword evidence="10 16" id="KW-1278">Translocase</keyword>
<evidence type="ECO:0000256" key="17">
    <source>
        <dbReference type="SAM" id="Phobius"/>
    </source>
</evidence>
<evidence type="ECO:0000256" key="1">
    <source>
        <dbReference type="ARBA" id="ARBA00003943"/>
    </source>
</evidence>
<comment type="subcellular location">
    <subcellularLocation>
        <location evidence="2">Cell inner membrane</location>
        <topology evidence="2">Multi-pass membrane protein</topology>
    </subcellularLocation>
</comment>
<dbReference type="InterPro" id="IPR034300">
    <property type="entry name" value="PNTB-like"/>
</dbReference>
<evidence type="ECO:0000313" key="20">
    <source>
        <dbReference type="Proteomes" id="UP000469011"/>
    </source>
</evidence>